<dbReference type="PATRIC" id="fig|1612624.7.peg.4732"/>
<gene>
    <name evidence="6" type="ORF">ADU59_14110</name>
</gene>
<dbReference type="AlphaFoldDB" id="A0A1C7P1E0"/>
<dbReference type="InterPro" id="IPR036249">
    <property type="entry name" value="Thioredoxin-like_sf"/>
</dbReference>
<reference evidence="6 7" key="1">
    <citation type="journal article" date="2016" name="Syst. Appl. Microbiol.">
        <title>Pararhizobium polonicum sp. nov. isolated from tumors on stone fruit rootstocks.</title>
        <authorList>
            <person name="Pulawska J."/>
            <person name="Kuzmanovic N."/>
            <person name="Willems A."/>
            <person name="Pothier J.F."/>
        </authorList>
    </citation>
    <scope>NUCLEOTIDE SEQUENCE [LARGE SCALE GENOMIC DNA]</scope>
    <source>
        <strain evidence="6 7">F5.1</strain>
    </source>
</reference>
<dbReference type="OrthoDB" id="9785502at2"/>
<dbReference type="InterPro" id="IPR000889">
    <property type="entry name" value="Glutathione_peroxidase"/>
</dbReference>
<comment type="caution">
    <text evidence="6">The sequence shown here is derived from an EMBL/GenBank/DDBJ whole genome shotgun (WGS) entry which is preliminary data.</text>
</comment>
<sequence length="181" mass="19785">MTTSPLDIPVKTADGRQTTLAEFRGRVMLVVNVASKCGLTVQYEGLEKLFEAKRDEGLVVLAFPANDFMGQEPGTEAEIVEFCTSTYDVKFPIFAKISVKGEAIHPLYRSLTATVPEAIGEGPMRDRLKGYGVVPDNAADVLWNFEKFLIGRDGTVAARFAPDVTAEDARLVSAIEKELAR</sequence>
<evidence type="ECO:0000256" key="5">
    <source>
        <dbReference type="RuleBase" id="RU000499"/>
    </source>
</evidence>
<keyword evidence="7" id="KW-1185">Reference proteome</keyword>
<dbReference type="PRINTS" id="PR01011">
    <property type="entry name" value="GLUTPROXDASE"/>
</dbReference>
<protein>
    <recommendedName>
        <fullName evidence="5">Glutathione peroxidase</fullName>
    </recommendedName>
</protein>
<evidence type="ECO:0000256" key="3">
    <source>
        <dbReference type="ARBA" id="ARBA00023002"/>
    </source>
</evidence>
<dbReference type="CDD" id="cd00340">
    <property type="entry name" value="GSH_Peroxidase"/>
    <property type="match status" value="1"/>
</dbReference>
<dbReference type="PIRSF" id="PIRSF000303">
    <property type="entry name" value="Glutathion_perox"/>
    <property type="match status" value="1"/>
</dbReference>
<dbReference type="InterPro" id="IPR029759">
    <property type="entry name" value="GPX_AS"/>
</dbReference>
<dbReference type="PANTHER" id="PTHR11592:SF40">
    <property type="entry name" value="THIOREDOXIN_GLUTATHIONE PEROXIDASE BTUE"/>
    <property type="match status" value="1"/>
</dbReference>
<dbReference type="FunFam" id="3.40.30.10:FF:000010">
    <property type="entry name" value="Glutathione peroxidase"/>
    <property type="match status" value="1"/>
</dbReference>
<feature type="active site" evidence="4">
    <location>
        <position position="37"/>
    </location>
</feature>
<comment type="similarity">
    <text evidence="1 5">Belongs to the glutathione peroxidase family.</text>
</comment>
<dbReference type="SUPFAM" id="SSF52833">
    <property type="entry name" value="Thioredoxin-like"/>
    <property type="match status" value="1"/>
</dbReference>
<dbReference type="STRING" id="1612624.ADU59_14110"/>
<keyword evidence="2 5" id="KW-0575">Peroxidase</keyword>
<dbReference type="Gene3D" id="3.40.30.10">
    <property type="entry name" value="Glutaredoxin"/>
    <property type="match status" value="1"/>
</dbReference>
<evidence type="ECO:0000256" key="4">
    <source>
        <dbReference type="PIRSR" id="PIRSR000303-1"/>
    </source>
</evidence>
<dbReference type="Pfam" id="PF00255">
    <property type="entry name" value="GSHPx"/>
    <property type="match status" value="1"/>
</dbReference>
<keyword evidence="3 5" id="KW-0560">Oxidoreductase</keyword>
<proteinExistence type="inferred from homology"/>
<dbReference type="Proteomes" id="UP000093111">
    <property type="component" value="Unassembled WGS sequence"/>
</dbReference>
<evidence type="ECO:0000256" key="1">
    <source>
        <dbReference type="ARBA" id="ARBA00006926"/>
    </source>
</evidence>
<dbReference type="GO" id="GO:0004601">
    <property type="term" value="F:peroxidase activity"/>
    <property type="evidence" value="ECO:0007669"/>
    <property type="project" value="UniProtKB-KW"/>
</dbReference>
<evidence type="ECO:0000256" key="2">
    <source>
        <dbReference type="ARBA" id="ARBA00022559"/>
    </source>
</evidence>
<evidence type="ECO:0000313" key="7">
    <source>
        <dbReference type="Proteomes" id="UP000093111"/>
    </source>
</evidence>
<dbReference type="PROSITE" id="PS00460">
    <property type="entry name" value="GLUTATHIONE_PEROXID_1"/>
    <property type="match status" value="1"/>
</dbReference>
<name>A0A1C7P1E0_9HYPH</name>
<dbReference type="GO" id="GO:0034599">
    <property type="term" value="P:cellular response to oxidative stress"/>
    <property type="evidence" value="ECO:0007669"/>
    <property type="project" value="TreeGrafter"/>
</dbReference>
<dbReference type="EMBL" id="LGLV01000008">
    <property type="protein sequence ID" value="OBZ95095.1"/>
    <property type="molecule type" value="Genomic_DNA"/>
</dbReference>
<dbReference type="PROSITE" id="PS51355">
    <property type="entry name" value="GLUTATHIONE_PEROXID_3"/>
    <property type="match status" value="1"/>
</dbReference>
<organism evidence="6 7">
    <name type="scientific">Pararhizobium polonicum</name>
    <dbReference type="NCBI Taxonomy" id="1612624"/>
    <lineage>
        <taxon>Bacteria</taxon>
        <taxon>Pseudomonadati</taxon>
        <taxon>Pseudomonadota</taxon>
        <taxon>Alphaproteobacteria</taxon>
        <taxon>Hyphomicrobiales</taxon>
        <taxon>Rhizobiaceae</taxon>
        <taxon>Rhizobium/Agrobacterium group</taxon>
        <taxon>Pararhizobium</taxon>
    </lineage>
</organism>
<dbReference type="RefSeq" id="WP_068954912.1">
    <property type="nucleotide sequence ID" value="NZ_LGLV01000008.1"/>
</dbReference>
<dbReference type="PANTHER" id="PTHR11592">
    <property type="entry name" value="GLUTATHIONE PEROXIDASE"/>
    <property type="match status" value="1"/>
</dbReference>
<accession>A0A1C7P1E0</accession>
<evidence type="ECO:0000313" key="6">
    <source>
        <dbReference type="EMBL" id="OBZ95095.1"/>
    </source>
</evidence>